<dbReference type="InterPro" id="IPR001307">
    <property type="entry name" value="Thiosulphate_STrfase_CS"/>
</dbReference>
<proteinExistence type="predicted"/>
<sequence>MSESSISSGRASALVSGTWAENNLGTPGLVFIETGNEKADYLHGHVPGAVWIGWSEFQDDLTLGLIGPQKFADLLSAKGISNDDTVVIYSVASNLLAALVYWYFTHYGHQSVKLLDGGRRKWELDNRPLATDTLAPHPAIYHVPTPDPSVRAGRDDVLAAIGAASIVDVRTPDEYSGLLFAPAFAGPAFAPGNSPHEVAQRSGHVPGAINLPWDAVVNPDDTFKSDDELAAQFAGLDVEAGVITYCWVGARSAHTWFVLRELLGHDDVKNYDGSWAEYGSLLGVPVERSIQKGSR</sequence>
<protein>
    <recommendedName>
        <fullName evidence="3">Sulfurtransferase</fullName>
    </recommendedName>
</protein>
<keyword evidence="3 5" id="KW-0808">Transferase</keyword>
<dbReference type="InterPro" id="IPR051126">
    <property type="entry name" value="Thiosulfate_sulfurtransferase"/>
</dbReference>
<organism evidence="5 6">
    <name type="scientific">Nocardia fluminea</name>
    <dbReference type="NCBI Taxonomy" id="134984"/>
    <lineage>
        <taxon>Bacteria</taxon>
        <taxon>Bacillati</taxon>
        <taxon>Actinomycetota</taxon>
        <taxon>Actinomycetes</taxon>
        <taxon>Mycobacteriales</taxon>
        <taxon>Nocardiaceae</taxon>
        <taxon>Nocardia</taxon>
    </lineage>
</organism>
<dbReference type="Gene3D" id="3.40.250.10">
    <property type="entry name" value="Rhodanese-like domain"/>
    <property type="match status" value="2"/>
</dbReference>
<evidence type="ECO:0000259" key="4">
    <source>
        <dbReference type="PROSITE" id="PS50206"/>
    </source>
</evidence>
<keyword evidence="5" id="KW-0670">Pyruvate</keyword>
<dbReference type="Proteomes" id="UP000233766">
    <property type="component" value="Unassembled WGS sequence"/>
</dbReference>
<dbReference type="SMART" id="SM00450">
    <property type="entry name" value="RHOD"/>
    <property type="match status" value="2"/>
</dbReference>
<dbReference type="AlphaFoldDB" id="A0A2N3VK22"/>
<dbReference type="PANTHER" id="PTHR43855">
    <property type="entry name" value="THIOSULFATE SULFURTRANSFERASE"/>
    <property type="match status" value="1"/>
</dbReference>
<dbReference type="RefSeq" id="WP_101467596.1">
    <property type="nucleotide sequence ID" value="NZ_PJMW01000002.1"/>
</dbReference>
<dbReference type="SUPFAM" id="SSF52821">
    <property type="entry name" value="Rhodanese/Cell cycle control phosphatase"/>
    <property type="match status" value="2"/>
</dbReference>
<evidence type="ECO:0000256" key="2">
    <source>
        <dbReference type="ARBA" id="ARBA00047549"/>
    </source>
</evidence>
<dbReference type="PROSITE" id="PS00683">
    <property type="entry name" value="RHODANESE_2"/>
    <property type="match status" value="1"/>
</dbReference>
<evidence type="ECO:0000256" key="1">
    <source>
        <dbReference type="ARBA" id="ARBA00022737"/>
    </source>
</evidence>
<feature type="domain" description="Rhodanese" evidence="4">
    <location>
        <begin position="25"/>
        <end position="131"/>
    </location>
</feature>
<keyword evidence="6" id="KW-1185">Reference proteome</keyword>
<evidence type="ECO:0000313" key="5">
    <source>
        <dbReference type="EMBL" id="PKV81965.1"/>
    </source>
</evidence>
<dbReference type="CDD" id="cd01448">
    <property type="entry name" value="TST_Repeat_1"/>
    <property type="match status" value="1"/>
</dbReference>
<feature type="domain" description="Rhodanese" evidence="4">
    <location>
        <begin position="160"/>
        <end position="287"/>
    </location>
</feature>
<accession>A0A2N3VK22</accession>
<gene>
    <name evidence="5" type="ORF">ATK86_6446</name>
</gene>
<dbReference type="CDD" id="cd01449">
    <property type="entry name" value="TST_Repeat_2"/>
    <property type="match status" value="1"/>
</dbReference>
<dbReference type="InterPro" id="IPR001763">
    <property type="entry name" value="Rhodanese-like_dom"/>
</dbReference>
<comment type="caution">
    <text evidence="5">The sequence shown here is derived from an EMBL/GenBank/DDBJ whole genome shotgun (WGS) entry which is preliminary data.</text>
</comment>
<reference evidence="5 6" key="1">
    <citation type="submission" date="2017-12" db="EMBL/GenBank/DDBJ databases">
        <title>Sequencing the genomes of 1000 Actinobacteria strains.</title>
        <authorList>
            <person name="Klenk H.-P."/>
        </authorList>
    </citation>
    <scope>NUCLEOTIDE SEQUENCE [LARGE SCALE GENOMIC DNA]</scope>
    <source>
        <strain evidence="5 6">DSM 44489</strain>
    </source>
</reference>
<dbReference type="PROSITE" id="PS00380">
    <property type="entry name" value="RHODANESE_1"/>
    <property type="match status" value="1"/>
</dbReference>
<dbReference type="EMBL" id="PJMW01000002">
    <property type="protein sequence ID" value="PKV81965.1"/>
    <property type="molecule type" value="Genomic_DNA"/>
</dbReference>
<dbReference type="PROSITE" id="PS50206">
    <property type="entry name" value="RHODANESE_3"/>
    <property type="match status" value="2"/>
</dbReference>
<dbReference type="Pfam" id="PF00581">
    <property type="entry name" value="Rhodanese"/>
    <property type="match status" value="2"/>
</dbReference>
<evidence type="ECO:0000313" key="6">
    <source>
        <dbReference type="Proteomes" id="UP000233766"/>
    </source>
</evidence>
<dbReference type="InterPro" id="IPR036873">
    <property type="entry name" value="Rhodanese-like_dom_sf"/>
</dbReference>
<dbReference type="OrthoDB" id="9781034at2"/>
<comment type="catalytic activity">
    <reaction evidence="2">
        <text>thiosulfate + hydrogen cyanide = thiocyanate + sulfite + 2 H(+)</text>
        <dbReference type="Rhea" id="RHEA:16881"/>
        <dbReference type="ChEBI" id="CHEBI:15378"/>
        <dbReference type="ChEBI" id="CHEBI:17359"/>
        <dbReference type="ChEBI" id="CHEBI:18022"/>
        <dbReference type="ChEBI" id="CHEBI:18407"/>
        <dbReference type="ChEBI" id="CHEBI:33542"/>
        <dbReference type="EC" id="2.8.1.1"/>
    </reaction>
</comment>
<dbReference type="PANTHER" id="PTHR43855:SF1">
    <property type="entry name" value="THIOSULFATE SULFURTRANSFERASE"/>
    <property type="match status" value="1"/>
</dbReference>
<keyword evidence="1" id="KW-0677">Repeat</keyword>
<evidence type="ECO:0000256" key="3">
    <source>
        <dbReference type="RuleBase" id="RU000507"/>
    </source>
</evidence>
<dbReference type="GO" id="GO:0004792">
    <property type="term" value="F:thiosulfate-cyanide sulfurtransferase activity"/>
    <property type="evidence" value="ECO:0007669"/>
    <property type="project" value="UniProtKB-EC"/>
</dbReference>
<name>A0A2N3VK22_9NOCA</name>